<dbReference type="Proteomes" id="UP001230649">
    <property type="component" value="Unassembled WGS sequence"/>
</dbReference>
<accession>A0ACC2VT56</accession>
<reference evidence="1" key="1">
    <citation type="submission" date="2023-04" db="EMBL/GenBank/DDBJ databases">
        <title>Draft Genome sequencing of Naganishia species isolated from polar environments using Oxford Nanopore Technology.</title>
        <authorList>
            <person name="Leo P."/>
            <person name="Venkateswaran K."/>
        </authorList>
    </citation>
    <scope>NUCLEOTIDE SEQUENCE</scope>
    <source>
        <strain evidence="1">MNA-CCFEE 5262</strain>
    </source>
</reference>
<name>A0ACC2VT56_9TREE</name>
<organism evidence="1 2">
    <name type="scientific">Naganishia adeliensis</name>
    <dbReference type="NCBI Taxonomy" id="92952"/>
    <lineage>
        <taxon>Eukaryota</taxon>
        <taxon>Fungi</taxon>
        <taxon>Dikarya</taxon>
        <taxon>Basidiomycota</taxon>
        <taxon>Agaricomycotina</taxon>
        <taxon>Tremellomycetes</taxon>
        <taxon>Filobasidiales</taxon>
        <taxon>Filobasidiaceae</taxon>
        <taxon>Naganishia</taxon>
    </lineage>
</organism>
<sequence length="122" mass="13251">MTKANPRGVPASFPKGYNVTESAKMRGPRLRWQSELLSKYGEYILSLYIQPSNATAMALGSCPQSSKKREKEASTSHYVPQKAKVTSTKSLVSRKLKNPLCCATTSSKGGKVLVKSLAKRGS</sequence>
<protein>
    <submittedName>
        <fullName evidence="1">Uncharacterized protein</fullName>
    </submittedName>
</protein>
<proteinExistence type="predicted"/>
<dbReference type="EMBL" id="JASBWS010000066">
    <property type="protein sequence ID" value="KAJ9102075.1"/>
    <property type="molecule type" value="Genomic_DNA"/>
</dbReference>
<gene>
    <name evidence="1" type="ORF">QFC20_005084</name>
</gene>
<comment type="caution">
    <text evidence="1">The sequence shown here is derived from an EMBL/GenBank/DDBJ whole genome shotgun (WGS) entry which is preliminary data.</text>
</comment>
<evidence type="ECO:0000313" key="2">
    <source>
        <dbReference type="Proteomes" id="UP001230649"/>
    </source>
</evidence>
<keyword evidence="2" id="KW-1185">Reference proteome</keyword>
<evidence type="ECO:0000313" key="1">
    <source>
        <dbReference type="EMBL" id="KAJ9102075.1"/>
    </source>
</evidence>